<gene>
    <name evidence="2" type="ORF">CFK38_03225</name>
</gene>
<feature type="transmembrane region" description="Helical" evidence="1">
    <location>
        <begin position="209"/>
        <end position="235"/>
    </location>
</feature>
<dbReference type="OrthoDB" id="2014935at2"/>
<feature type="transmembrane region" description="Helical" evidence="1">
    <location>
        <begin position="143"/>
        <end position="171"/>
    </location>
</feature>
<dbReference type="KEGG" id="brz:CFK38_03225"/>
<feature type="transmembrane region" description="Helical" evidence="1">
    <location>
        <begin position="476"/>
        <end position="497"/>
    </location>
</feature>
<dbReference type="AlphaFoldDB" id="A0A291GKB8"/>
<proteinExistence type="predicted"/>
<feature type="transmembrane region" description="Helical" evidence="1">
    <location>
        <begin position="177"/>
        <end position="197"/>
    </location>
</feature>
<dbReference type="Proteomes" id="UP000218165">
    <property type="component" value="Chromosome"/>
</dbReference>
<feature type="transmembrane region" description="Helical" evidence="1">
    <location>
        <begin position="409"/>
        <end position="433"/>
    </location>
</feature>
<evidence type="ECO:0000256" key="1">
    <source>
        <dbReference type="SAM" id="Phobius"/>
    </source>
</evidence>
<feature type="transmembrane region" description="Helical" evidence="1">
    <location>
        <begin position="255"/>
        <end position="275"/>
    </location>
</feature>
<protein>
    <recommendedName>
        <fullName evidence="4">ABC transporter permease</fullName>
    </recommendedName>
</protein>
<keyword evidence="1" id="KW-0472">Membrane</keyword>
<feature type="transmembrane region" description="Helical" evidence="1">
    <location>
        <begin position="356"/>
        <end position="377"/>
    </location>
</feature>
<feature type="transmembrane region" description="Helical" evidence="1">
    <location>
        <begin position="517"/>
        <end position="540"/>
    </location>
</feature>
<dbReference type="EMBL" id="CP023563">
    <property type="protein sequence ID" value="ATG50637.1"/>
    <property type="molecule type" value="Genomic_DNA"/>
</dbReference>
<feature type="transmembrane region" description="Helical" evidence="1">
    <location>
        <begin position="96"/>
        <end position="117"/>
    </location>
</feature>
<feature type="transmembrane region" description="Helical" evidence="1">
    <location>
        <begin position="314"/>
        <end position="336"/>
    </location>
</feature>
<feature type="transmembrane region" description="Helical" evidence="1">
    <location>
        <begin position="38"/>
        <end position="60"/>
    </location>
</feature>
<evidence type="ECO:0000313" key="2">
    <source>
        <dbReference type="EMBL" id="ATG50637.1"/>
    </source>
</evidence>
<dbReference type="RefSeq" id="WP_096801777.1">
    <property type="nucleotide sequence ID" value="NZ_CP023563.1"/>
</dbReference>
<accession>A0A291GKB8</accession>
<organism evidence="2 3">
    <name type="scientific">Brachybacterium vulturis</name>
    <dbReference type="NCBI Taxonomy" id="2017484"/>
    <lineage>
        <taxon>Bacteria</taxon>
        <taxon>Bacillati</taxon>
        <taxon>Actinomycetota</taxon>
        <taxon>Actinomycetes</taxon>
        <taxon>Micrococcales</taxon>
        <taxon>Dermabacteraceae</taxon>
        <taxon>Brachybacterium</taxon>
    </lineage>
</organism>
<keyword evidence="1" id="KW-1133">Transmembrane helix</keyword>
<keyword evidence="1" id="KW-0812">Transmembrane</keyword>
<feature type="transmembrane region" description="Helical" evidence="1">
    <location>
        <begin position="445"/>
        <end position="469"/>
    </location>
</feature>
<evidence type="ECO:0000313" key="3">
    <source>
        <dbReference type="Proteomes" id="UP000218165"/>
    </source>
</evidence>
<reference evidence="3" key="1">
    <citation type="submission" date="2017-09" db="EMBL/GenBank/DDBJ databases">
        <title>Brachybacterium sp. VM2412.</title>
        <authorList>
            <person name="Tak E.J."/>
            <person name="Bae J.-W."/>
        </authorList>
    </citation>
    <scope>NUCLEOTIDE SEQUENCE [LARGE SCALE GENOMIC DNA]</scope>
    <source>
        <strain evidence="3">VM2412</strain>
    </source>
</reference>
<keyword evidence="3" id="KW-1185">Reference proteome</keyword>
<name>A0A291GKB8_9MICO</name>
<sequence length="548" mass="56315">MTTHTHLATSSTGDGTASSLSGLRTLIRLVLRRDRIRLPAWIAGHGLLVVYIGAALPQLAPQQADLGNLTVMLAQPVGRMFTGPAFGLDAPTYARFFAAGYMPYLFLLSALMNIFLITRHTRGEEQSGRAELIRANVTGRHTALTAALVVALLANAVVAAVVAVLAVGVGYAVTGSLLAGLATGLTGMVFAGVAAVTSQLSEFSRAASGMAGAVLGAAFLLRALGDMVAVGGSALSWVSPLGWAAQTAPYVHDRWAPLLLSAALALAAVALAFGLQRRRDFSASFVATRPGRAHAHPWLGSATGLAARLQRGGLLGWGTAILLLGIIDGAFTQAMIDAGDGMPDELSAIFGTEALVQGYTAFLGSFVVIFAAAYAVYAMQTLRAEEGSGRADAVLATPVSRVVWSASHVLVIAARILLLATVTGLGTGLAAALVTGDGDLVGEVLLAHLAVVPAALCVLGLCTALFGWLPRLMAALGWVAVAVLGVVELFAALLDLPDGLRSLSPLHHLAAVPVEEFALTPFLVVTAVAVAAAAIGLLGLRRRQLNVT</sequence>
<evidence type="ECO:0008006" key="4">
    <source>
        <dbReference type="Google" id="ProtNLM"/>
    </source>
</evidence>